<dbReference type="Proteomes" id="UP000749559">
    <property type="component" value="Unassembled WGS sequence"/>
</dbReference>
<dbReference type="PROSITE" id="PS00284">
    <property type="entry name" value="SERPIN"/>
    <property type="match status" value="1"/>
</dbReference>
<evidence type="ECO:0000256" key="2">
    <source>
        <dbReference type="RuleBase" id="RU000411"/>
    </source>
</evidence>
<comment type="similarity">
    <text evidence="1 2">Belongs to the serpin family.</text>
</comment>
<reference evidence="3" key="1">
    <citation type="submission" date="2022-03" db="EMBL/GenBank/DDBJ databases">
        <authorList>
            <person name="Martin C."/>
        </authorList>
    </citation>
    <scope>NUCLEOTIDE SEQUENCE</scope>
</reference>
<dbReference type="EMBL" id="CAIIXF020000009">
    <property type="protein sequence ID" value="CAH1794737.1"/>
    <property type="molecule type" value="Genomic_DNA"/>
</dbReference>
<organism evidence="3 4">
    <name type="scientific">Owenia fusiformis</name>
    <name type="common">Polychaete worm</name>
    <dbReference type="NCBI Taxonomy" id="6347"/>
    <lineage>
        <taxon>Eukaryota</taxon>
        <taxon>Metazoa</taxon>
        <taxon>Spiralia</taxon>
        <taxon>Lophotrochozoa</taxon>
        <taxon>Annelida</taxon>
        <taxon>Polychaeta</taxon>
        <taxon>Sedentaria</taxon>
        <taxon>Canalipalpata</taxon>
        <taxon>Sabellida</taxon>
        <taxon>Oweniida</taxon>
        <taxon>Oweniidae</taxon>
        <taxon>Owenia</taxon>
    </lineage>
</organism>
<name>A0A8J1XZT6_OWEFU</name>
<dbReference type="SMART" id="SM00093">
    <property type="entry name" value="SERPIN"/>
    <property type="match status" value="1"/>
</dbReference>
<dbReference type="Pfam" id="PF00079">
    <property type="entry name" value="Serpin"/>
    <property type="match status" value="1"/>
</dbReference>
<proteinExistence type="inferred from homology"/>
<evidence type="ECO:0000313" key="4">
    <source>
        <dbReference type="Proteomes" id="UP000749559"/>
    </source>
</evidence>
<dbReference type="InterPro" id="IPR042178">
    <property type="entry name" value="Serpin_sf_1"/>
</dbReference>
<dbReference type="InterPro" id="IPR042185">
    <property type="entry name" value="Serpin_sf_2"/>
</dbReference>
<accession>A0A8J1XZT6</accession>
<gene>
    <name evidence="3" type="ORF">OFUS_LOCUS19382</name>
</gene>
<dbReference type="InterPro" id="IPR023795">
    <property type="entry name" value="Serpin_CS"/>
</dbReference>
<dbReference type="SUPFAM" id="SSF56574">
    <property type="entry name" value="Serpins"/>
    <property type="match status" value="1"/>
</dbReference>
<dbReference type="CDD" id="cd00172">
    <property type="entry name" value="serpin"/>
    <property type="match status" value="1"/>
</dbReference>
<dbReference type="GO" id="GO:0004867">
    <property type="term" value="F:serine-type endopeptidase inhibitor activity"/>
    <property type="evidence" value="ECO:0007669"/>
    <property type="project" value="InterPro"/>
</dbReference>
<dbReference type="PANTHER" id="PTHR11461">
    <property type="entry name" value="SERINE PROTEASE INHIBITOR, SERPIN"/>
    <property type="match status" value="1"/>
</dbReference>
<evidence type="ECO:0000256" key="1">
    <source>
        <dbReference type="ARBA" id="ARBA00009500"/>
    </source>
</evidence>
<sequence length="526" mass="59555">ENILYNHASRGITVSTTTQLRMKALILVIGILCLQIKNGSGACDLGYAINSFATDLFKELLLNATDNNIFFSPFSISTALAMTQLGTDGRTSQQMKNTLKVDNCRNHHQLFKQLLNDINGRRTTYVLKSANNIFPNTIFNIDPTYLVDVMRYYQAQVRAYNYTTQARVAVKEINEWISNNTEGKLKDVLSSADVNAFTMLLLVNAIYFKGDWKYTFDTKNTKSATFYCPSRRITVDMMMQTLNESQTHVYIKDDDLEADILELPYKGDEVSMVIILPKLKSDRLKALEDLKAKLTATKLASIQEEIDKHDFTLENREVNLRFPKLLISWRSALEKHLKNLGMIDVFSSEPGVANFSRICHGNKPCDLYINKVIHQTFVEVNEEGTEAAGVTITGMPIIIGGGPVDFRVDRPFLFLIRHKKSKAILFMGCITKATAAKKVTSCMTNKPCMKMYDGSPAKHCCGCKFQFKDPTKKNGQPQDPKVVLRKLKKNCNGEDCRESCLTEKCLKKYKVKNTCKVKKRSKSRQP</sequence>
<feature type="non-terminal residue" evidence="3">
    <location>
        <position position="1"/>
    </location>
</feature>
<dbReference type="Gene3D" id="3.30.497.10">
    <property type="entry name" value="Antithrombin, subunit I, domain 2"/>
    <property type="match status" value="1"/>
</dbReference>
<dbReference type="OrthoDB" id="671595at2759"/>
<dbReference type="InterPro" id="IPR036186">
    <property type="entry name" value="Serpin_sf"/>
</dbReference>
<protein>
    <submittedName>
        <fullName evidence="3">Uncharacterized protein</fullName>
    </submittedName>
</protein>
<keyword evidence="4" id="KW-1185">Reference proteome</keyword>
<dbReference type="PANTHER" id="PTHR11461:SF211">
    <property type="entry name" value="GH10112P-RELATED"/>
    <property type="match status" value="1"/>
</dbReference>
<dbReference type="AlphaFoldDB" id="A0A8J1XZT6"/>
<dbReference type="InterPro" id="IPR000215">
    <property type="entry name" value="Serpin_fam"/>
</dbReference>
<comment type="caution">
    <text evidence="3">The sequence shown here is derived from an EMBL/GenBank/DDBJ whole genome shotgun (WGS) entry which is preliminary data.</text>
</comment>
<dbReference type="InterPro" id="IPR023796">
    <property type="entry name" value="Serpin_dom"/>
</dbReference>
<evidence type="ECO:0000313" key="3">
    <source>
        <dbReference type="EMBL" id="CAH1794737.1"/>
    </source>
</evidence>
<dbReference type="Gene3D" id="2.30.39.10">
    <property type="entry name" value="Alpha-1-antitrypsin, domain 1"/>
    <property type="match status" value="1"/>
</dbReference>
<dbReference type="GO" id="GO:0005615">
    <property type="term" value="C:extracellular space"/>
    <property type="evidence" value="ECO:0007669"/>
    <property type="project" value="InterPro"/>
</dbReference>